<dbReference type="InterPro" id="IPR050106">
    <property type="entry name" value="HistidinolP_aminotransfase"/>
</dbReference>
<dbReference type="InterPro" id="IPR015424">
    <property type="entry name" value="PyrdxlP-dep_Trfase"/>
</dbReference>
<keyword evidence="3" id="KW-0663">Pyridoxal phosphate</keyword>
<gene>
    <name evidence="5" type="ORF">FHU40_003283</name>
</gene>
<evidence type="ECO:0000313" key="5">
    <source>
        <dbReference type="EMBL" id="MBB3043465.1"/>
    </source>
</evidence>
<reference evidence="5 6" key="1">
    <citation type="submission" date="2020-08" db="EMBL/GenBank/DDBJ databases">
        <title>Sequencing the genomes of 1000 actinobacteria strains.</title>
        <authorList>
            <person name="Klenk H.-P."/>
        </authorList>
    </citation>
    <scope>NUCLEOTIDE SEQUENCE [LARGE SCALE GENOMIC DNA]</scope>
    <source>
        <strain evidence="5 6">DSM 105498</strain>
    </source>
</reference>
<dbReference type="EC" id="2.6.1.9" evidence="5"/>
<accession>A0A7W4VXC4</accession>
<evidence type="ECO:0000256" key="3">
    <source>
        <dbReference type="ARBA" id="ARBA00022898"/>
    </source>
</evidence>
<organism evidence="5 6">
    <name type="scientific">Nocardioides soli</name>
    <dbReference type="NCBI Taxonomy" id="1036020"/>
    <lineage>
        <taxon>Bacteria</taxon>
        <taxon>Bacillati</taxon>
        <taxon>Actinomycetota</taxon>
        <taxon>Actinomycetes</taxon>
        <taxon>Propionibacteriales</taxon>
        <taxon>Nocardioidaceae</taxon>
        <taxon>Nocardioides</taxon>
    </lineage>
</organism>
<dbReference type="SUPFAM" id="SSF53383">
    <property type="entry name" value="PLP-dependent transferases"/>
    <property type="match status" value="1"/>
</dbReference>
<keyword evidence="2 5" id="KW-0808">Transferase</keyword>
<dbReference type="Proteomes" id="UP000589626">
    <property type="component" value="Unassembled WGS sequence"/>
</dbReference>
<dbReference type="PANTHER" id="PTHR43643:SF3">
    <property type="entry name" value="HISTIDINOL-PHOSPHATE AMINOTRANSFERASE"/>
    <property type="match status" value="1"/>
</dbReference>
<dbReference type="Gene3D" id="3.40.640.10">
    <property type="entry name" value="Type I PLP-dependent aspartate aminotransferase-like (Major domain)"/>
    <property type="match status" value="1"/>
</dbReference>
<dbReference type="Pfam" id="PF00155">
    <property type="entry name" value="Aminotran_1_2"/>
    <property type="match status" value="1"/>
</dbReference>
<evidence type="ECO:0000259" key="4">
    <source>
        <dbReference type="Pfam" id="PF00155"/>
    </source>
</evidence>
<dbReference type="GO" id="GO:0030170">
    <property type="term" value="F:pyridoxal phosphate binding"/>
    <property type="evidence" value="ECO:0007669"/>
    <property type="project" value="InterPro"/>
</dbReference>
<dbReference type="CDD" id="cd00609">
    <property type="entry name" value="AAT_like"/>
    <property type="match status" value="1"/>
</dbReference>
<comment type="caution">
    <text evidence="5">The sequence shown here is derived from an EMBL/GenBank/DDBJ whole genome shotgun (WGS) entry which is preliminary data.</text>
</comment>
<dbReference type="InterPro" id="IPR015421">
    <property type="entry name" value="PyrdxlP-dep_Trfase_major"/>
</dbReference>
<evidence type="ECO:0000313" key="6">
    <source>
        <dbReference type="Proteomes" id="UP000589626"/>
    </source>
</evidence>
<keyword evidence="6" id="KW-1185">Reference proteome</keyword>
<dbReference type="Gene3D" id="3.90.1150.10">
    <property type="entry name" value="Aspartate Aminotransferase, domain 1"/>
    <property type="match status" value="1"/>
</dbReference>
<protein>
    <submittedName>
        <fullName evidence="5">Histidinol-phosphate aminotransferase</fullName>
        <ecNumber evidence="5">2.6.1.9</ecNumber>
    </submittedName>
</protein>
<feature type="domain" description="Aminotransferase class I/classII large" evidence="4">
    <location>
        <begin position="3"/>
        <end position="281"/>
    </location>
</feature>
<keyword evidence="1 5" id="KW-0032">Aminotransferase</keyword>
<sequence length="299" mass="31899">MADEVRQELARLHGVSPDQILIGNGSDELIYLLGWAYLAGGGSVVCADPAYRMNTVIGTIVNARITQVPLRDWHHDLAAMARIEADIAFVVNPHNPTGTLHSRESLVRFIESSRAKLIVVDEAYIDFCDDPEGTTAISLTGSGRVAVLRTFSKAHGMAGLRIGYLLASPEIIRTLRTIRPPFSVGTLAQAAAVASLRDRTHFTEMRDYVCANRTALSELLAAHGFSVVPSQSNFVLAEVPAADRLIEHLRLSGVAVRPGASLGVPGTVRVSVPSHAGLELIAAALTTWAAQIPATADPA</sequence>
<dbReference type="AlphaFoldDB" id="A0A7W4VXC4"/>
<evidence type="ECO:0000256" key="1">
    <source>
        <dbReference type="ARBA" id="ARBA00022576"/>
    </source>
</evidence>
<dbReference type="EMBL" id="JACHWR010000002">
    <property type="protein sequence ID" value="MBB3043465.1"/>
    <property type="molecule type" value="Genomic_DNA"/>
</dbReference>
<evidence type="ECO:0000256" key="2">
    <source>
        <dbReference type="ARBA" id="ARBA00022679"/>
    </source>
</evidence>
<name>A0A7W4VXC4_9ACTN</name>
<dbReference type="PANTHER" id="PTHR43643">
    <property type="entry name" value="HISTIDINOL-PHOSPHATE AMINOTRANSFERASE 2"/>
    <property type="match status" value="1"/>
</dbReference>
<dbReference type="InterPro" id="IPR015422">
    <property type="entry name" value="PyrdxlP-dep_Trfase_small"/>
</dbReference>
<dbReference type="GO" id="GO:0004400">
    <property type="term" value="F:histidinol-phosphate transaminase activity"/>
    <property type="evidence" value="ECO:0007669"/>
    <property type="project" value="UniProtKB-EC"/>
</dbReference>
<proteinExistence type="predicted"/>
<dbReference type="InterPro" id="IPR004839">
    <property type="entry name" value="Aminotransferase_I/II_large"/>
</dbReference>